<evidence type="ECO:0000313" key="4">
    <source>
        <dbReference type="EMBL" id="CDR47383.1"/>
    </source>
</evidence>
<dbReference type="PANTHER" id="PTHR11079">
    <property type="entry name" value="CYTOSINE DEAMINASE FAMILY MEMBER"/>
    <property type="match status" value="1"/>
</dbReference>
<dbReference type="GO" id="GO:0052717">
    <property type="term" value="F:tRNA-specific adenosine-34 deaminase activity"/>
    <property type="evidence" value="ECO:0007669"/>
    <property type="project" value="TreeGrafter"/>
</dbReference>
<dbReference type="CDD" id="cd01285">
    <property type="entry name" value="nucleoside_deaminase"/>
    <property type="match status" value="1"/>
</dbReference>
<gene>
    <name evidence="4" type="ORF">CYFA0S_31e01068g</name>
</gene>
<dbReference type="OrthoDB" id="3180714at2759"/>
<dbReference type="Pfam" id="PF00383">
    <property type="entry name" value="dCMP_cyt_deam_1"/>
    <property type="match status" value="1"/>
</dbReference>
<dbReference type="GO" id="GO:0005737">
    <property type="term" value="C:cytoplasm"/>
    <property type="evidence" value="ECO:0007669"/>
    <property type="project" value="TreeGrafter"/>
</dbReference>
<proteinExistence type="inferred from homology"/>
<name>A0A061BBQ0_CYBFA</name>
<dbReference type="InterPro" id="IPR016193">
    <property type="entry name" value="Cytidine_deaminase-like"/>
</dbReference>
<dbReference type="AlphaFoldDB" id="A0A061BBQ0"/>
<reference evidence="4" key="1">
    <citation type="journal article" date="2014" name="Genome Announc.">
        <title>Genome sequence of the yeast Cyberlindnera fabianii (Hansenula fabianii).</title>
        <authorList>
            <person name="Freel K.C."/>
            <person name="Sarilar V."/>
            <person name="Neuveglise C."/>
            <person name="Devillers H."/>
            <person name="Friedrich A."/>
            <person name="Schacherer J."/>
        </authorList>
    </citation>
    <scope>NUCLEOTIDE SEQUENCE</scope>
    <source>
        <strain evidence="4">YJS4271</strain>
    </source>
</reference>
<dbReference type="GO" id="GO:0005634">
    <property type="term" value="C:nucleus"/>
    <property type="evidence" value="ECO:0007669"/>
    <property type="project" value="TreeGrafter"/>
</dbReference>
<dbReference type="Gene3D" id="3.40.140.10">
    <property type="entry name" value="Cytidine Deaminase, domain 2"/>
    <property type="match status" value="1"/>
</dbReference>
<accession>A0A061BBQ0</accession>
<dbReference type="InterPro" id="IPR002125">
    <property type="entry name" value="CMP_dCMP_dom"/>
</dbReference>
<sequence>MVKKLHTTAKIDYSRCIVEDRLLQIRDQNASSELVLTTAWAITIEPKTSPKVLGLIRELSATDPIPLQHVKRLQKSGKGDLTVILCSAKLMNEEELIDKLNGGGIAYSTMSTLDVPAHCPPTKAMALEWGRLHWPLVWKGNTNDQILAEMTFDMAQIELHLSMISKTSTTTTTGLPIVTAIVDPELKEVIAVSSDSRHEHPLDHSIMKCINLVSSAEQKSRKDKDVADYHYLCSNYHVYTTHEPCTMCSMALIHSRISRLIYLKRSPLTGALNPKSGEGYIVHDHRLLNSKFEVFEWIGEDFCVPYIDPSTNA</sequence>
<keyword evidence="1" id="KW-0819">tRNA processing</keyword>
<comment type="similarity">
    <text evidence="2">Belongs to the cytidine and deoxycytidylate deaminase family. ADAT3 subfamily.</text>
</comment>
<evidence type="ECO:0000256" key="1">
    <source>
        <dbReference type="ARBA" id="ARBA00022694"/>
    </source>
</evidence>
<protein>
    <submittedName>
        <fullName evidence="4">CYFA0S31e01068g1_1</fullName>
    </submittedName>
</protein>
<evidence type="ECO:0000259" key="3">
    <source>
        <dbReference type="PROSITE" id="PS51747"/>
    </source>
</evidence>
<feature type="domain" description="CMP/dCMP-type deaminase" evidence="3">
    <location>
        <begin position="152"/>
        <end position="295"/>
    </location>
</feature>
<dbReference type="SUPFAM" id="SSF53927">
    <property type="entry name" value="Cytidine deaminase-like"/>
    <property type="match status" value="1"/>
</dbReference>
<dbReference type="PANTHER" id="PTHR11079:SF156">
    <property type="entry name" value="INACTIVE TRNA-SPECIFIC ADENOSINE DEAMINASE-LIKE PROTEIN 3-RELATED"/>
    <property type="match status" value="1"/>
</dbReference>
<dbReference type="PhylomeDB" id="A0A061BBQ0"/>
<dbReference type="EMBL" id="LK052916">
    <property type="protein sequence ID" value="CDR47383.1"/>
    <property type="molecule type" value="Genomic_DNA"/>
</dbReference>
<organism evidence="4">
    <name type="scientific">Cyberlindnera fabianii</name>
    <name type="common">Yeast</name>
    <name type="synonym">Hansenula fabianii</name>
    <dbReference type="NCBI Taxonomy" id="36022"/>
    <lineage>
        <taxon>Eukaryota</taxon>
        <taxon>Fungi</taxon>
        <taxon>Dikarya</taxon>
        <taxon>Ascomycota</taxon>
        <taxon>Saccharomycotina</taxon>
        <taxon>Saccharomycetes</taxon>
        <taxon>Phaffomycetales</taxon>
        <taxon>Phaffomycetaceae</taxon>
        <taxon>Cyberlindnera</taxon>
    </lineage>
</organism>
<dbReference type="GO" id="GO:0008033">
    <property type="term" value="P:tRNA processing"/>
    <property type="evidence" value="ECO:0007669"/>
    <property type="project" value="UniProtKB-KW"/>
</dbReference>
<dbReference type="PROSITE" id="PS51747">
    <property type="entry name" value="CYT_DCMP_DEAMINASES_2"/>
    <property type="match status" value="1"/>
</dbReference>
<dbReference type="VEuPathDB" id="FungiDB:BON22_4390"/>
<evidence type="ECO:0000256" key="2">
    <source>
        <dbReference type="ARBA" id="ARBA00038160"/>
    </source>
</evidence>